<reference evidence="2 3" key="1">
    <citation type="submission" date="2019-07" db="EMBL/GenBank/DDBJ databases">
        <title>Finished genome of Venturia effusa.</title>
        <authorList>
            <person name="Young C.A."/>
            <person name="Cox M.P."/>
            <person name="Ganley A.R.D."/>
            <person name="David W.J."/>
        </authorList>
    </citation>
    <scope>NUCLEOTIDE SEQUENCE [LARGE SCALE GENOMIC DNA]</scope>
    <source>
        <strain evidence="3">albino</strain>
    </source>
</reference>
<accession>A0A517L6E5</accession>
<evidence type="ECO:0000259" key="1">
    <source>
        <dbReference type="Pfam" id="PF06985"/>
    </source>
</evidence>
<protein>
    <recommendedName>
        <fullName evidence="1">Heterokaryon incompatibility domain-containing protein</fullName>
    </recommendedName>
</protein>
<dbReference type="InterPro" id="IPR010730">
    <property type="entry name" value="HET"/>
</dbReference>
<sequence length="625" mass="70123">MSQSMYDHLRLSTSSSIRLVSITPGYPIDELECQMTVVHDLASAPAFEALSYVWGANNGTVGMKINGEKKYITSNLADALSRLRPLPSPTEVQALDDSERLRRRAISAHNAGEEKEKNVWGAFACRINELTFEKRATRSLLWIDALCINQDDKAEKTVQVRMMRKIYERADSVNVWLGVVPHGDLRIALSITAQALANFEEEYLYAGVEWKGIEPETVGDSMMAHGFFLQPDEWAALSRFYDWCAYFKRIWILQEVACSRSATVFANDFQMDWNAVGTAALWLSRKGYEAMCPSLQIVASLWTLTKTSRQEQSTRKSLADLMLETVQSQSTDRRDRVFALLGLSSEGEDPLLQALINYDDGSEEATFIKTARYLLDKLQTLEPLSLASSQIAYPGTCTWAPAWRGQTFRFKAAYQRTSGSKVYAASRHTLHTCTQTSDIRVLSVHGFNFDTIIFAGERGMAKDPVEGSYFREIKAMLEINKSAYDPAELMHAIQMTYTAGVNEILKPGPSDNDYLVAGLAFTRYWLGMKPQSGMSTDQYRRAAACENRRFVITERGYLGLAPEQAKQGDMVAILYGGELPMILRAIDESGEYQFVGESYVHGLMSGEALDIMQDEGRVLEVIALR</sequence>
<dbReference type="EMBL" id="CP042189">
    <property type="protein sequence ID" value="QDS71202.1"/>
    <property type="molecule type" value="Genomic_DNA"/>
</dbReference>
<dbReference type="InterPro" id="IPR052895">
    <property type="entry name" value="HetReg/Transcr_Mod"/>
</dbReference>
<evidence type="ECO:0000313" key="2">
    <source>
        <dbReference type="EMBL" id="QDS71202.1"/>
    </source>
</evidence>
<dbReference type="OrthoDB" id="5386682at2759"/>
<gene>
    <name evidence="2" type="ORF">FKW77_010275</name>
</gene>
<dbReference type="AlphaFoldDB" id="A0A517L6E5"/>
<proteinExistence type="predicted"/>
<dbReference type="Proteomes" id="UP000316270">
    <property type="component" value="Chromosome 5"/>
</dbReference>
<name>A0A517L6E5_9PEZI</name>
<dbReference type="PANTHER" id="PTHR24148">
    <property type="entry name" value="ANKYRIN REPEAT DOMAIN-CONTAINING PROTEIN 39 HOMOLOG-RELATED"/>
    <property type="match status" value="1"/>
</dbReference>
<feature type="domain" description="Heterokaryon incompatibility" evidence="1">
    <location>
        <begin position="134"/>
        <end position="255"/>
    </location>
</feature>
<dbReference type="PANTHER" id="PTHR24148:SF64">
    <property type="entry name" value="HETEROKARYON INCOMPATIBILITY DOMAIN-CONTAINING PROTEIN"/>
    <property type="match status" value="1"/>
</dbReference>
<evidence type="ECO:0000313" key="3">
    <source>
        <dbReference type="Proteomes" id="UP000316270"/>
    </source>
</evidence>
<organism evidence="2 3">
    <name type="scientific">Venturia effusa</name>
    <dbReference type="NCBI Taxonomy" id="50376"/>
    <lineage>
        <taxon>Eukaryota</taxon>
        <taxon>Fungi</taxon>
        <taxon>Dikarya</taxon>
        <taxon>Ascomycota</taxon>
        <taxon>Pezizomycotina</taxon>
        <taxon>Dothideomycetes</taxon>
        <taxon>Pleosporomycetidae</taxon>
        <taxon>Venturiales</taxon>
        <taxon>Venturiaceae</taxon>
        <taxon>Venturia</taxon>
    </lineage>
</organism>
<dbReference type="Pfam" id="PF26639">
    <property type="entry name" value="Het-6_barrel"/>
    <property type="match status" value="1"/>
</dbReference>
<keyword evidence="3" id="KW-1185">Reference proteome</keyword>
<dbReference type="Pfam" id="PF06985">
    <property type="entry name" value="HET"/>
    <property type="match status" value="1"/>
</dbReference>